<dbReference type="EMBL" id="REFV01000018">
    <property type="protein sequence ID" value="RMB56363.1"/>
    <property type="molecule type" value="Genomic_DNA"/>
</dbReference>
<dbReference type="RefSeq" id="WP_121918503.1">
    <property type="nucleotide sequence ID" value="NZ_REFV01000018.1"/>
</dbReference>
<accession>A0A3M0G374</accession>
<gene>
    <name evidence="1" type="ORF">EAX61_14870</name>
</gene>
<evidence type="ECO:0000313" key="1">
    <source>
        <dbReference type="EMBL" id="RMB56363.1"/>
    </source>
</evidence>
<organism evidence="1 2">
    <name type="scientific">Dokdonia sinensis</name>
    <dbReference type="NCBI Taxonomy" id="2479847"/>
    <lineage>
        <taxon>Bacteria</taxon>
        <taxon>Pseudomonadati</taxon>
        <taxon>Bacteroidota</taxon>
        <taxon>Flavobacteriia</taxon>
        <taxon>Flavobacteriales</taxon>
        <taxon>Flavobacteriaceae</taxon>
        <taxon>Dokdonia</taxon>
    </lineage>
</organism>
<keyword evidence="2" id="KW-1185">Reference proteome</keyword>
<dbReference type="InterPro" id="IPR034660">
    <property type="entry name" value="DinB/YfiT-like"/>
</dbReference>
<dbReference type="Gene3D" id="1.20.120.450">
    <property type="entry name" value="dinb family like domain"/>
    <property type="match status" value="1"/>
</dbReference>
<comment type="caution">
    <text evidence="1">The sequence shown here is derived from an EMBL/GenBank/DDBJ whole genome shotgun (WGS) entry which is preliminary data.</text>
</comment>
<protein>
    <submittedName>
        <fullName evidence="1">DUF1572 domain-containing protein</fullName>
    </submittedName>
</protein>
<dbReference type="InterPro" id="IPR011466">
    <property type="entry name" value="DUF1572"/>
</dbReference>
<reference evidence="1 2" key="1">
    <citation type="submission" date="2018-10" db="EMBL/GenBank/DDBJ databases">
        <title>Dokdonia luteus sp. nov., isolated from sea water.</title>
        <authorList>
            <person name="Zhou L.Y."/>
            <person name="Du Z.J."/>
        </authorList>
    </citation>
    <scope>NUCLEOTIDE SEQUENCE [LARGE SCALE GENOMIC DNA]</scope>
    <source>
        <strain evidence="1 2">SH27</strain>
    </source>
</reference>
<dbReference type="SUPFAM" id="SSF109854">
    <property type="entry name" value="DinB/YfiT-like putative metalloenzymes"/>
    <property type="match status" value="1"/>
</dbReference>
<dbReference type="AlphaFoldDB" id="A0A3M0G374"/>
<dbReference type="Proteomes" id="UP000281985">
    <property type="component" value="Unassembled WGS sequence"/>
</dbReference>
<dbReference type="OrthoDB" id="893570at2"/>
<evidence type="ECO:0000313" key="2">
    <source>
        <dbReference type="Proteomes" id="UP000281985"/>
    </source>
</evidence>
<proteinExistence type="predicted"/>
<name>A0A3M0G374_9FLAO</name>
<dbReference type="Pfam" id="PF07609">
    <property type="entry name" value="DUF1572"/>
    <property type="match status" value="1"/>
</dbReference>
<sequence length="150" mass="17745">MHKLIIDNLIILFNRDLNKLKEEILLYTEDSNLWKIHKSINNSGGNLCLHLIGNLKTYVGNGLSGNEYTRNRIFEFSGRDVKRTELYREIDDTMTIVEQGLKRLDKQLLEGEFPIKIWKEKKGTLFTLLHLHAHLNYHLGQINYHRRMLE</sequence>